<feature type="domain" description="Inhibitor I9" evidence="13">
    <location>
        <begin position="29"/>
        <end position="110"/>
    </location>
</feature>
<feature type="active site" description="Charge relay system" evidence="8 9">
    <location>
        <position position="195"/>
    </location>
</feature>
<evidence type="ECO:0000259" key="13">
    <source>
        <dbReference type="Pfam" id="PF05922"/>
    </source>
</evidence>
<dbReference type="Pfam" id="PF02225">
    <property type="entry name" value="PA"/>
    <property type="match status" value="1"/>
</dbReference>
<protein>
    <submittedName>
        <fullName evidence="15">Uncharacterized protein</fullName>
    </submittedName>
</protein>
<dbReference type="CDD" id="cd02120">
    <property type="entry name" value="PA_subtilisin_like"/>
    <property type="match status" value="1"/>
</dbReference>
<dbReference type="InterPro" id="IPR041469">
    <property type="entry name" value="Subtilisin-like_FN3"/>
</dbReference>
<evidence type="ECO:0000256" key="4">
    <source>
        <dbReference type="ARBA" id="ARBA00022729"/>
    </source>
</evidence>
<dbReference type="FunFam" id="3.50.30.30:FF:000005">
    <property type="entry name" value="subtilisin-like protease SBT1.5"/>
    <property type="match status" value="1"/>
</dbReference>
<dbReference type="Gene3D" id="2.60.40.2310">
    <property type="match status" value="1"/>
</dbReference>
<evidence type="ECO:0000256" key="6">
    <source>
        <dbReference type="ARBA" id="ARBA00022825"/>
    </source>
</evidence>
<evidence type="ECO:0000259" key="12">
    <source>
        <dbReference type="Pfam" id="PF02225"/>
    </source>
</evidence>
<reference evidence="15 16" key="1">
    <citation type="submission" date="2024-04" db="EMBL/GenBank/DDBJ databases">
        <title>The reference genome of an endangered Asteraceae, Deinandra increscens subsp. villosa, native to the Central Coast of California.</title>
        <authorList>
            <person name="Guilliams M."/>
            <person name="Hasenstab-Lehman K."/>
            <person name="Meyer R."/>
            <person name="Mcevoy S."/>
        </authorList>
    </citation>
    <scope>NUCLEOTIDE SEQUENCE [LARGE SCALE GENOMIC DNA]</scope>
    <source>
        <tissue evidence="15">Leaf</tissue>
    </source>
</reference>
<evidence type="ECO:0000256" key="9">
    <source>
        <dbReference type="PROSITE-ProRule" id="PRU01240"/>
    </source>
</evidence>
<dbReference type="SUPFAM" id="SSF52743">
    <property type="entry name" value="Subtilisin-like"/>
    <property type="match status" value="1"/>
</dbReference>
<feature type="domain" description="Peptidase S8/S53" evidence="11">
    <location>
        <begin position="133"/>
        <end position="552"/>
    </location>
</feature>
<evidence type="ECO:0000313" key="16">
    <source>
        <dbReference type="Proteomes" id="UP001408789"/>
    </source>
</evidence>
<dbReference type="Pfam" id="PF05922">
    <property type="entry name" value="Inhibitor_I9"/>
    <property type="match status" value="1"/>
</dbReference>
<evidence type="ECO:0000313" key="15">
    <source>
        <dbReference type="EMBL" id="KAK9076219.1"/>
    </source>
</evidence>
<dbReference type="GO" id="GO:0004252">
    <property type="term" value="F:serine-type endopeptidase activity"/>
    <property type="evidence" value="ECO:0007669"/>
    <property type="project" value="UniProtKB-UniRule"/>
</dbReference>
<evidence type="ECO:0000256" key="2">
    <source>
        <dbReference type="ARBA" id="ARBA00011073"/>
    </source>
</evidence>
<feature type="signal peptide" evidence="10">
    <location>
        <begin position="1"/>
        <end position="24"/>
    </location>
</feature>
<dbReference type="InterPro" id="IPR010259">
    <property type="entry name" value="S8pro/Inhibitor_I9"/>
</dbReference>
<feature type="domain" description="PA" evidence="12">
    <location>
        <begin position="354"/>
        <end position="437"/>
    </location>
</feature>
<comment type="caution">
    <text evidence="15">The sequence shown here is derived from an EMBL/GenBank/DDBJ whole genome shotgun (WGS) entry which is preliminary data.</text>
</comment>
<feature type="active site" description="Charge relay system" evidence="8 9">
    <location>
        <position position="142"/>
    </location>
</feature>
<feature type="domain" description="Subtilisin-like protease fibronectin type-III" evidence="14">
    <location>
        <begin position="631"/>
        <end position="731"/>
    </location>
</feature>
<gene>
    <name evidence="15" type="ORF">SSX86_004552</name>
</gene>
<keyword evidence="7" id="KW-0325">Glycoprotein</keyword>
<dbReference type="GO" id="GO:0005576">
    <property type="term" value="C:extracellular region"/>
    <property type="evidence" value="ECO:0007669"/>
    <property type="project" value="UniProtKB-SubCell"/>
</dbReference>
<dbReference type="InterPro" id="IPR034197">
    <property type="entry name" value="Peptidases_S8_3"/>
</dbReference>
<dbReference type="CDD" id="cd04852">
    <property type="entry name" value="Peptidases_S8_3"/>
    <property type="match status" value="1"/>
</dbReference>
<dbReference type="InterPro" id="IPR036852">
    <property type="entry name" value="Peptidase_S8/S53_dom_sf"/>
</dbReference>
<keyword evidence="16" id="KW-1185">Reference proteome</keyword>
<evidence type="ECO:0000256" key="10">
    <source>
        <dbReference type="SAM" id="SignalP"/>
    </source>
</evidence>
<accession>A0AAP0DJS4</accession>
<dbReference type="EMBL" id="JBCNJP010000007">
    <property type="protein sequence ID" value="KAK9076219.1"/>
    <property type="molecule type" value="Genomic_DNA"/>
</dbReference>
<keyword evidence="3 9" id="KW-0645">Protease</keyword>
<evidence type="ECO:0000256" key="7">
    <source>
        <dbReference type="ARBA" id="ARBA00023180"/>
    </source>
</evidence>
<comment type="similarity">
    <text evidence="2 9">Belongs to the peptidase S8 family.</text>
</comment>
<dbReference type="PANTHER" id="PTHR10795">
    <property type="entry name" value="PROPROTEIN CONVERTASE SUBTILISIN/KEXIN"/>
    <property type="match status" value="1"/>
</dbReference>
<sequence>MLPAIGLVLLLTCSTIFNVIPTKADELKTYIVHLCLPESQDFSKPHEIEEWYNSFLSKLPSSSNEKPKMVFAYRHVLTGFAAKMSVAQVKILKNLIGVESVRPDDVIQLHTTRSPRFLGLRQDSGLWKASNLGKGVIIGIIDSGITPGHPSFNDNGVPAPPSKWKGKCEVAVCNNKLIGIRNFVNGSTPIDIDGHGTHTASTAAGNFVDNANVFGMANGTASGVAPLAHLSIYKACELNDCPYSAILAGMDAATEDGVDVMSVSLGTRFPHPFHKDPLAIGSFSVAQKGIFVSFSAGNGGPQNTSTTNNAPWTLTVGATTIDRRIRTSVLLGNKKVLDGESLYQPKDFDHKLRPIVYPGKDGDELAASCKSLDSFDVKGKVVLCDAGYADPIEMGQLVKDAGGAAMIIANDIMFGETIFAVRHVLPASYVGYKEGVEIKKYLNSTSSPVATILFRGTVLGLKTDPQVVFFSSRGPNFASPGILKPDIVGPGFEILAAWHQSVDNQTGTKATFQIESGTSMSCPHLAGIAALLKSAHPEWSPATIKSAIMTTGSQVSRDGHAIMDERALPADVFALGSGHVNPPKAHEPGIVFDIQPDDYIPYLCGLGYTAKQVQLFVKKKVNCSKTIPEAQLNYPSFAVSLKRGDTKTYSRTITNVGMPNSTYSIRDMSAPQGVSIRFGLPSQVLSFTSVHQKLTFNIIFSRDDNDKVKGPYGQGHITWVSGKYTVRIPISFKLE</sequence>
<comment type="subcellular location">
    <subcellularLocation>
        <location evidence="1">Secreted</location>
    </subcellularLocation>
</comment>
<evidence type="ECO:0000259" key="14">
    <source>
        <dbReference type="Pfam" id="PF17766"/>
    </source>
</evidence>
<dbReference type="Proteomes" id="UP001408789">
    <property type="component" value="Unassembled WGS sequence"/>
</dbReference>
<dbReference type="Pfam" id="PF00082">
    <property type="entry name" value="Peptidase_S8"/>
    <property type="match status" value="1"/>
</dbReference>
<feature type="active site" description="Charge relay system" evidence="8 9">
    <location>
        <position position="519"/>
    </location>
</feature>
<dbReference type="PROSITE" id="PS00136">
    <property type="entry name" value="SUBTILASE_ASP"/>
    <property type="match status" value="1"/>
</dbReference>
<keyword evidence="6 9" id="KW-0720">Serine protease</keyword>
<dbReference type="InterPro" id="IPR045051">
    <property type="entry name" value="SBT"/>
</dbReference>
<keyword evidence="4 10" id="KW-0732">Signal</keyword>
<dbReference type="GO" id="GO:0006508">
    <property type="term" value="P:proteolysis"/>
    <property type="evidence" value="ECO:0007669"/>
    <property type="project" value="UniProtKB-KW"/>
</dbReference>
<dbReference type="Gene3D" id="3.30.70.80">
    <property type="entry name" value="Peptidase S8 propeptide/proteinase inhibitor I9"/>
    <property type="match status" value="1"/>
</dbReference>
<dbReference type="InterPro" id="IPR023827">
    <property type="entry name" value="Peptidase_S8_Asp-AS"/>
</dbReference>
<feature type="chain" id="PRO_5042918169" evidence="10">
    <location>
        <begin position="25"/>
        <end position="735"/>
    </location>
</feature>
<dbReference type="Gene3D" id="3.40.50.200">
    <property type="entry name" value="Peptidase S8/S53 domain"/>
    <property type="match status" value="1"/>
</dbReference>
<proteinExistence type="inferred from homology"/>
<evidence type="ECO:0000256" key="5">
    <source>
        <dbReference type="ARBA" id="ARBA00022801"/>
    </source>
</evidence>
<dbReference type="Gene3D" id="3.50.30.30">
    <property type="match status" value="1"/>
</dbReference>
<dbReference type="PROSITE" id="PS51892">
    <property type="entry name" value="SUBTILASE"/>
    <property type="match status" value="1"/>
</dbReference>
<evidence type="ECO:0000256" key="8">
    <source>
        <dbReference type="PIRSR" id="PIRSR615500-1"/>
    </source>
</evidence>
<dbReference type="InterPro" id="IPR037045">
    <property type="entry name" value="S8pro/Inhibitor_I9_sf"/>
</dbReference>
<dbReference type="AlphaFoldDB" id="A0AAP0DJS4"/>
<evidence type="ECO:0000256" key="3">
    <source>
        <dbReference type="ARBA" id="ARBA00022670"/>
    </source>
</evidence>
<dbReference type="Pfam" id="PF17766">
    <property type="entry name" value="fn3_6"/>
    <property type="match status" value="1"/>
</dbReference>
<name>A0AAP0DJS4_9ASTR</name>
<organism evidence="15 16">
    <name type="scientific">Deinandra increscens subsp. villosa</name>
    <dbReference type="NCBI Taxonomy" id="3103831"/>
    <lineage>
        <taxon>Eukaryota</taxon>
        <taxon>Viridiplantae</taxon>
        <taxon>Streptophyta</taxon>
        <taxon>Embryophyta</taxon>
        <taxon>Tracheophyta</taxon>
        <taxon>Spermatophyta</taxon>
        <taxon>Magnoliopsida</taxon>
        <taxon>eudicotyledons</taxon>
        <taxon>Gunneridae</taxon>
        <taxon>Pentapetalae</taxon>
        <taxon>asterids</taxon>
        <taxon>campanulids</taxon>
        <taxon>Asterales</taxon>
        <taxon>Asteraceae</taxon>
        <taxon>Asteroideae</taxon>
        <taxon>Heliantheae alliance</taxon>
        <taxon>Madieae</taxon>
        <taxon>Madiinae</taxon>
        <taxon>Deinandra</taxon>
    </lineage>
</organism>
<dbReference type="InterPro" id="IPR003137">
    <property type="entry name" value="PA_domain"/>
</dbReference>
<dbReference type="InterPro" id="IPR015500">
    <property type="entry name" value="Peptidase_S8_subtilisin-rel"/>
</dbReference>
<evidence type="ECO:0000256" key="1">
    <source>
        <dbReference type="ARBA" id="ARBA00004613"/>
    </source>
</evidence>
<evidence type="ECO:0000259" key="11">
    <source>
        <dbReference type="Pfam" id="PF00082"/>
    </source>
</evidence>
<dbReference type="InterPro" id="IPR000209">
    <property type="entry name" value="Peptidase_S8/S53_dom"/>
</dbReference>
<dbReference type="PRINTS" id="PR00723">
    <property type="entry name" value="SUBTILISIN"/>
</dbReference>
<keyword evidence="5 9" id="KW-0378">Hydrolase</keyword>